<feature type="compositionally biased region" description="Basic and acidic residues" evidence="1">
    <location>
        <begin position="63"/>
        <end position="78"/>
    </location>
</feature>
<protein>
    <submittedName>
        <fullName evidence="2">Uncharacterized protein</fullName>
    </submittedName>
</protein>
<feature type="compositionally biased region" description="Basic and acidic residues" evidence="1">
    <location>
        <begin position="35"/>
        <end position="49"/>
    </location>
</feature>
<feature type="compositionally biased region" description="Basic residues" evidence="1">
    <location>
        <begin position="50"/>
        <end position="62"/>
    </location>
</feature>
<accession>A0A7S3ZGC8</accession>
<feature type="compositionally biased region" description="Polar residues" evidence="1">
    <location>
        <begin position="83"/>
        <end position="99"/>
    </location>
</feature>
<dbReference type="EMBL" id="HBIV01049051">
    <property type="protein sequence ID" value="CAE0682260.1"/>
    <property type="molecule type" value="Transcribed_RNA"/>
</dbReference>
<gene>
    <name evidence="2" type="ORF">LGLO00237_LOCUS34048</name>
</gene>
<sequence length="118" mass="12522">MGNKESMGGGAVGGGNTDANGKPRSPASSGQGTADEERRKRAAAMEKKLAKQKGRHKSKATKKKENWEKYKQLDAEARKKSKSPATVTNGVLTRPSASSEPRAKQDIGPPSAIFNTRG</sequence>
<proteinExistence type="predicted"/>
<feature type="compositionally biased region" description="Gly residues" evidence="1">
    <location>
        <begin position="7"/>
        <end position="16"/>
    </location>
</feature>
<feature type="region of interest" description="Disordered" evidence="1">
    <location>
        <begin position="1"/>
        <end position="118"/>
    </location>
</feature>
<dbReference type="AlphaFoldDB" id="A0A7S3ZGC8"/>
<evidence type="ECO:0000256" key="1">
    <source>
        <dbReference type="SAM" id="MobiDB-lite"/>
    </source>
</evidence>
<evidence type="ECO:0000313" key="2">
    <source>
        <dbReference type="EMBL" id="CAE0682260.1"/>
    </source>
</evidence>
<organism evidence="2">
    <name type="scientific">Lotharella globosa</name>
    <dbReference type="NCBI Taxonomy" id="91324"/>
    <lineage>
        <taxon>Eukaryota</taxon>
        <taxon>Sar</taxon>
        <taxon>Rhizaria</taxon>
        <taxon>Cercozoa</taxon>
        <taxon>Chlorarachniophyceae</taxon>
        <taxon>Lotharella</taxon>
    </lineage>
</organism>
<name>A0A7S3ZGC8_9EUKA</name>
<reference evidence="2" key="1">
    <citation type="submission" date="2021-01" db="EMBL/GenBank/DDBJ databases">
        <authorList>
            <person name="Corre E."/>
            <person name="Pelletier E."/>
            <person name="Niang G."/>
            <person name="Scheremetjew M."/>
            <person name="Finn R."/>
            <person name="Kale V."/>
            <person name="Holt S."/>
            <person name="Cochrane G."/>
            <person name="Meng A."/>
            <person name="Brown T."/>
            <person name="Cohen L."/>
        </authorList>
    </citation>
    <scope>NUCLEOTIDE SEQUENCE</scope>
    <source>
        <strain evidence="2">CCCM811</strain>
    </source>
</reference>